<proteinExistence type="predicted"/>
<dbReference type="GeneID" id="18586490"/>
<organism evidence="3 4">
    <name type="scientific">Theobroma cacao</name>
    <name type="common">Cacao</name>
    <name type="synonym">Cocoa</name>
    <dbReference type="NCBI Taxonomy" id="3641"/>
    <lineage>
        <taxon>Eukaryota</taxon>
        <taxon>Viridiplantae</taxon>
        <taxon>Streptophyta</taxon>
        <taxon>Embryophyta</taxon>
        <taxon>Tracheophyta</taxon>
        <taxon>Spermatophyta</taxon>
        <taxon>Magnoliopsida</taxon>
        <taxon>eudicotyledons</taxon>
        <taxon>Gunneridae</taxon>
        <taxon>Pentapetalae</taxon>
        <taxon>rosids</taxon>
        <taxon>malvids</taxon>
        <taxon>Malvales</taxon>
        <taxon>Malvaceae</taxon>
        <taxon>Byttnerioideae</taxon>
        <taxon>Theobroma</taxon>
    </lineage>
</organism>
<dbReference type="Proteomes" id="UP000694886">
    <property type="component" value="Chromosome 10"/>
</dbReference>
<evidence type="ECO:0000313" key="4">
    <source>
        <dbReference type="RefSeq" id="XP_017984886.1"/>
    </source>
</evidence>
<dbReference type="Gramene" id="Tc10v2_t006920.7">
    <property type="protein sequence ID" value="Tc10v2_p006920.7"/>
    <property type="gene ID" value="Tc10v2_g006920"/>
</dbReference>
<dbReference type="RefSeq" id="XP_017984886.1">
    <property type="nucleotide sequence ID" value="XM_018129397.1"/>
</dbReference>
<reference evidence="3" key="1">
    <citation type="journal article" date="1997" name="Nucleic Acids Res.">
        <title>tRNAscan-SE: a program for improved detection of transfer RNA genes in genomic sequence.</title>
        <authorList>
            <person name="Lowe T.M."/>
            <person name="Eddy S.R."/>
        </authorList>
    </citation>
    <scope>NUCLEOTIDE SEQUENCE [LARGE SCALE GENOMIC DNA]</scope>
    <source>
        <strain evidence="3">r\B97-61/B2</strain>
    </source>
</reference>
<feature type="compositionally biased region" description="Basic and acidic residues" evidence="2">
    <location>
        <begin position="136"/>
        <end position="146"/>
    </location>
</feature>
<accession>A0AB32X370</accession>
<keyword evidence="1" id="KW-0175">Coiled coil</keyword>
<evidence type="ECO:0000313" key="3">
    <source>
        <dbReference type="Proteomes" id="UP000694886"/>
    </source>
</evidence>
<dbReference type="AlphaFoldDB" id="A0AB32X370"/>
<feature type="region of interest" description="Disordered" evidence="2">
    <location>
        <begin position="135"/>
        <end position="162"/>
    </location>
</feature>
<sequence length="357" mass="41316">MGQNLEGLNLMMQSNFQQRDGSSFTEDVQPSGASQYQNTLQVNQVPIIQNPREQDWTWQSNSLPNAVPIFIEGPQLGGVSLYQNTLQVPIIQNLGGQDWTWQSNLQPRHAHATNMEPILVVTGGTNSLGADIMEEQSDKKTTDKTDLSQSKSAIRSRGYRAKKQKLEETNKVEIDRLRKLNDGHKKFEEEKNVEIERLRKENDAYKKLEEENKVKIEKLCKEIDAYKKIEEENKVEIERLLEENATYKNLVEEMKRPRKEINTYQVELGWLRKKREECKGKEYRRRTIKTLESLLVQNSCILIIRENTSSLEAKPKMLTAQCMLKAHNEGVKIPLQNMVVKIEDNALYINSKKPDMN</sequence>
<evidence type="ECO:0000256" key="2">
    <source>
        <dbReference type="SAM" id="MobiDB-lite"/>
    </source>
</evidence>
<feature type="coiled-coil region" evidence="1">
    <location>
        <begin position="188"/>
        <end position="243"/>
    </location>
</feature>
<evidence type="ECO:0000256" key="1">
    <source>
        <dbReference type="SAM" id="Coils"/>
    </source>
</evidence>
<protein>
    <submittedName>
        <fullName evidence="4">Uncharacterized protein LOC18586490 isoform X9</fullName>
    </submittedName>
</protein>
<name>A0AB32X370_THECC</name>
<gene>
    <name evidence="4" type="primary">LOC18586490</name>
</gene>
<reference evidence="4" key="2">
    <citation type="submission" date="2025-08" db="UniProtKB">
        <authorList>
            <consortium name="RefSeq"/>
        </authorList>
    </citation>
    <scope>IDENTIFICATION</scope>
</reference>